<dbReference type="Proteomes" id="UP001297580">
    <property type="component" value="Chromosome"/>
</dbReference>
<keyword evidence="2" id="KW-1185">Reference proteome</keyword>
<accession>A0ABY9QG00</accession>
<evidence type="ECO:0000313" key="2">
    <source>
        <dbReference type="Proteomes" id="UP001297580"/>
    </source>
</evidence>
<reference evidence="1 2" key="1">
    <citation type="submission" date="2023-08" db="EMBL/GenBank/DDBJ databases">
        <title>Complete genome sequence of Geobacillus thermodenitrificans K1041, a genetically tractable strain representative of the genus Geobacillus.</title>
        <authorList>
            <person name="Kani S."/>
            <person name="Suzuki H."/>
        </authorList>
    </citation>
    <scope>NUCLEOTIDE SEQUENCE [LARGE SCALE GENOMIC DNA]</scope>
    <source>
        <strain evidence="1 2">K1041</strain>
    </source>
</reference>
<proteinExistence type="predicted"/>
<organism evidence="1 2">
    <name type="scientific">Geobacillus thermodenitrificans</name>
    <dbReference type="NCBI Taxonomy" id="33940"/>
    <lineage>
        <taxon>Bacteria</taxon>
        <taxon>Bacillati</taxon>
        <taxon>Bacillota</taxon>
        <taxon>Bacilli</taxon>
        <taxon>Bacillales</taxon>
        <taxon>Anoxybacillaceae</taxon>
        <taxon>Geobacillus</taxon>
    </lineage>
</organism>
<dbReference type="EMBL" id="CP133461">
    <property type="protein sequence ID" value="WMV77843.1"/>
    <property type="molecule type" value="Genomic_DNA"/>
</dbReference>
<sequence length="49" mass="5410">MRSESRRCLGLTSFGGLMAHLGYFSEWPVWAVVLVSLVGVDFAFCSVDI</sequence>
<dbReference type="GeneID" id="87624096"/>
<name>A0ABY9QG00_GEOTD</name>
<evidence type="ECO:0000313" key="1">
    <source>
        <dbReference type="EMBL" id="WMV77843.1"/>
    </source>
</evidence>
<protein>
    <submittedName>
        <fullName evidence="1">Uncharacterized protein</fullName>
    </submittedName>
</protein>
<gene>
    <name evidence="1" type="ORF">HSX42_08950</name>
</gene>
<dbReference type="RefSeq" id="WP_155121001.1">
    <property type="nucleotide sequence ID" value="NZ_CP017690.1"/>
</dbReference>